<dbReference type="GO" id="GO:0005509">
    <property type="term" value="F:calcium ion binding"/>
    <property type="evidence" value="ECO:0007669"/>
    <property type="project" value="InterPro"/>
</dbReference>
<dbReference type="SUPFAM" id="SSF90148">
    <property type="entry name" value="DPY module"/>
    <property type="match status" value="31"/>
</dbReference>
<feature type="domain" description="EGF-like" evidence="5">
    <location>
        <begin position="7098"/>
        <end position="7141"/>
    </location>
</feature>
<proteinExistence type="predicted"/>
<dbReference type="Pfam" id="PF21164">
    <property type="entry name" value="Dumpy_DPY"/>
    <property type="match status" value="44"/>
</dbReference>
<feature type="disulfide bond" evidence="2">
    <location>
        <begin position="634"/>
        <end position="644"/>
    </location>
</feature>
<feature type="domain" description="EGF-like" evidence="5">
    <location>
        <begin position="4279"/>
        <end position="4318"/>
    </location>
</feature>
<dbReference type="STRING" id="48709.A0A1D2NDU0"/>
<feature type="domain" description="EGF-like" evidence="5">
    <location>
        <begin position="3586"/>
        <end position="3624"/>
    </location>
</feature>
<dbReference type="SMART" id="SM00241">
    <property type="entry name" value="ZP"/>
    <property type="match status" value="1"/>
</dbReference>
<dbReference type="InterPro" id="IPR003645">
    <property type="entry name" value="Fol_N"/>
</dbReference>
<feature type="domain" description="EGF-like" evidence="5">
    <location>
        <begin position="4602"/>
        <end position="4640"/>
    </location>
</feature>
<feature type="domain" description="EGF-like" evidence="5">
    <location>
        <begin position="4057"/>
        <end position="4096"/>
    </location>
</feature>
<keyword evidence="1 2" id="KW-1015">Disulfide bond</keyword>
<feature type="domain" description="EGF-like" evidence="5">
    <location>
        <begin position="4989"/>
        <end position="5028"/>
    </location>
</feature>
<feature type="domain" description="EGF-like" evidence="5">
    <location>
        <begin position="3527"/>
        <end position="3565"/>
    </location>
</feature>
<feature type="domain" description="EGF-like" evidence="5">
    <location>
        <begin position="4553"/>
        <end position="4591"/>
    </location>
</feature>
<feature type="transmembrane region" description="Helical" evidence="4">
    <location>
        <begin position="7610"/>
        <end position="7638"/>
    </location>
</feature>
<feature type="domain" description="EGF-like" evidence="5">
    <location>
        <begin position="3067"/>
        <end position="3106"/>
    </location>
</feature>
<feature type="domain" description="EGF-like" evidence="5">
    <location>
        <begin position="3418"/>
        <end position="3457"/>
    </location>
</feature>
<feature type="domain" description="EGF-like" evidence="5">
    <location>
        <begin position="3179"/>
        <end position="3217"/>
    </location>
</feature>
<feature type="domain" description="EGF-like" evidence="5">
    <location>
        <begin position="1663"/>
        <end position="1701"/>
    </location>
</feature>
<feature type="domain" description="EGF-like" evidence="5">
    <location>
        <begin position="2097"/>
        <end position="2136"/>
    </location>
</feature>
<feature type="domain" description="EGF-like" evidence="5">
    <location>
        <begin position="4227"/>
        <end position="4261"/>
    </location>
</feature>
<comment type="caution">
    <text evidence="7">The sequence shown here is derived from an EMBL/GenBank/DDBJ whole genome shotgun (WGS) entry which is preliminary data.</text>
</comment>
<feature type="domain" description="EGF-like" evidence="5">
    <location>
        <begin position="3633"/>
        <end position="3671"/>
    </location>
</feature>
<feature type="domain" description="EGF-like" evidence="5">
    <location>
        <begin position="1124"/>
        <end position="1163"/>
    </location>
</feature>
<dbReference type="PROSITE" id="PS51034">
    <property type="entry name" value="ZP_2"/>
    <property type="match status" value="1"/>
</dbReference>
<feature type="domain" description="EGF-like" evidence="5">
    <location>
        <begin position="1235"/>
        <end position="1273"/>
    </location>
</feature>
<feature type="domain" description="EGF-like" evidence="5">
    <location>
        <begin position="3238"/>
        <end position="3276"/>
    </location>
</feature>
<feature type="disulfide bond" evidence="2">
    <location>
        <begin position="4945"/>
        <end position="4955"/>
    </location>
</feature>
<name>A0A1D2NDU0_ORCCI</name>
<dbReference type="SMART" id="SM00181">
    <property type="entry name" value="EGF"/>
    <property type="match status" value="113"/>
</dbReference>
<dbReference type="SMART" id="SM00286">
    <property type="entry name" value="PTI"/>
    <property type="match status" value="16"/>
</dbReference>
<feature type="disulfide bond" evidence="2">
    <location>
        <begin position="2811"/>
        <end position="2821"/>
    </location>
</feature>
<feature type="domain" description="EGF-like" evidence="5">
    <location>
        <begin position="1941"/>
        <end position="1979"/>
    </location>
</feature>
<feature type="region of interest" description="Disordered" evidence="3">
    <location>
        <begin position="7645"/>
        <end position="7675"/>
    </location>
</feature>
<feature type="domain" description="EGF-like" evidence="5">
    <location>
        <begin position="1988"/>
        <end position="2026"/>
    </location>
</feature>
<reference evidence="7 8" key="1">
    <citation type="journal article" date="2016" name="Genome Biol. Evol.">
        <title>Gene Family Evolution Reflects Adaptation to Soil Environmental Stressors in the Genome of the Collembolan Orchesella cincta.</title>
        <authorList>
            <person name="Faddeeva-Vakhrusheva A."/>
            <person name="Derks M.F."/>
            <person name="Anvar S.Y."/>
            <person name="Agamennone V."/>
            <person name="Suring W."/>
            <person name="Smit S."/>
            <person name="van Straalen N.M."/>
            <person name="Roelofs D."/>
        </authorList>
    </citation>
    <scope>NUCLEOTIDE SEQUENCE [LARGE SCALE GENOMIC DNA]</scope>
    <source>
        <tissue evidence="7">Mixed pool</tissue>
    </source>
</reference>
<feature type="disulfide bond" evidence="2">
    <location>
        <begin position="1836"/>
        <end position="1846"/>
    </location>
</feature>
<dbReference type="PROSITE" id="PS50026">
    <property type="entry name" value="EGF_3"/>
    <property type="match status" value="64"/>
</dbReference>
<feature type="disulfide bond" evidence="2">
    <location>
        <begin position="3130"/>
        <end position="3140"/>
    </location>
</feature>
<keyword evidence="4" id="KW-0472">Membrane</keyword>
<feature type="domain" description="EGF-like" evidence="5">
    <location>
        <begin position="2423"/>
        <end position="2462"/>
    </location>
</feature>
<feature type="domain" description="EGF-like" evidence="5">
    <location>
        <begin position="1341"/>
        <end position="1379"/>
    </location>
</feature>
<evidence type="ECO:0000256" key="4">
    <source>
        <dbReference type="SAM" id="Phobius"/>
    </source>
</evidence>
<feature type="domain" description="EGF-like" evidence="5">
    <location>
        <begin position="368"/>
        <end position="404"/>
    </location>
</feature>
<feature type="domain" description="EGF-like" evidence="5">
    <location>
        <begin position="58"/>
        <end position="96"/>
    </location>
</feature>
<feature type="domain" description="EGF-like" evidence="5">
    <location>
        <begin position="2313"/>
        <end position="2351"/>
    </location>
</feature>
<feature type="disulfide bond" evidence="2">
    <location>
        <begin position="5416"/>
        <end position="5426"/>
    </location>
</feature>
<feature type="domain" description="EGF-like" evidence="5">
    <location>
        <begin position="3017"/>
        <end position="3054"/>
    </location>
</feature>
<evidence type="ECO:0000259" key="5">
    <source>
        <dbReference type="PROSITE" id="PS50026"/>
    </source>
</evidence>
<dbReference type="Gene3D" id="2.10.25.10">
    <property type="entry name" value="Laminin"/>
    <property type="match status" value="10"/>
</dbReference>
<feature type="domain" description="EGF-like" evidence="5">
    <location>
        <begin position="1882"/>
        <end position="1920"/>
    </location>
</feature>
<feature type="disulfide bond" evidence="2">
    <location>
        <begin position="3020"/>
        <end position="3030"/>
    </location>
</feature>
<dbReference type="PANTHER" id="PTHR22963">
    <property type="entry name" value="ENDOGLIN-RELATED"/>
    <property type="match status" value="1"/>
</dbReference>
<feature type="domain" description="EGF-like" evidence="5">
    <location>
        <begin position="1615"/>
        <end position="1653"/>
    </location>
</feature>
<feature type="domain" description="EGF-like" evidence="5">
    <location>
        <begin position="3286"/>
        <end position="3324"/>
    </location>
</feature>
<dbReference type="InterPro" id="IPR009030">
    <property type="entry name" value="Growth_fac_rcpt_cys_sf"/>
</dbReference>
<feature type="domain" description="EGF-like" evidence="5">
    <location>
        <begin position="736"/>
        <end position="775"/>
    </location>
</feature>
<feature type="disulfide bond" evidence="2">
    <location>
        <begin position="4230"/>
        <end position="4240"/>
    </location>
</feature>
<feature type="domain" description="EGF-like" evidence="5">
    <location>
        <begin position="1833"/>
        <end position="1870"/>
    </location>
</feature>
<feature type="domain" description="EGF-like" evidence="5">
    <location>
        <begin position="677"/>
        <end position="715"/>
    </location>
</feature>
<feature type="domain" description="EGF-like" evidence="5">
    <location>
        <begin position="3950"/>
        <end position="3988"/>
    </location>
</feature>
<dbReference type="PROSITE" id="PS01186">
    <property type="entry name" value="EGF_2"/>
    <property type="match status" value="40"/>
</dbReference>
<dbReference type="SMART" id="SM00179">
    <property type="entry name" value="EGF_CA"/>
    <property type="match status" value="22"/>
</dbReference>
<dbReference type="EMBL" id="LJIJ01000075">
    <property type="protein sequence ID" value="ODN03407.1"/>
    <property type="molecule type" value="Genomic_DNA"/>
</dbReference>
<feature type="domain" description="EGF-like" evidence="5">
    <location>
        <begin position="4883"/>
        <end position="4921"/>
    </location>
</feature>
<feature type="domain" description="EGF-like" evidence="5">
    <location>
        <begin position="4942"/>
        <end position="4976"/>
    </location>
</feature>
<feature type="domain" description="ZP" evidence="6">
    <location>
        <begin position="7305"/>
        <end position="7546"/>
    </location>
</feature>
<feature type="domain" description="EGF-like" evidence="5">
    <location>
        <begin position="4775"/>
        <end position="4813"/>
    </location>
</feature>
<dbReference type="SUPFAM" id="SSF57184">
    <property type="entry name" value="Growth factor receptor domain"/>
    <property type="match status" value="1"/>
</dbReference>
<feature type="domain" description="EGF-like" evidence="5">
    <location>
        <begin position="5457"/>
        <end position="5496"/>
    </location>
</feature>
<evidence type="ECO:0000256" key="1">
    <source>
        <dbReference type="ARBA" id="ARBA00023157"/>
    </source>
</evidence>
<protein>
    <submittedName>
        <fullName evidence="7">Neurogenic locus notch protein 1</fullName>
    </submittedName>
</protein>
<evidence type="ECO:0000313" key="8">
    <source>
        <dbReference type="Proteomes" id="UP000094527"/>
    </source>
</evidence>
<dbReference type="PROSITE" id="PS00022">
    <property type="entry name" value="EGF_1"/>
    <property type="match status" value="1"/>
</dbReference>
<feature type="domain" description="EGF-like" evidence="5">
    <location>
        <begin position="1773"/>
        <end position="1812"/>
    </location>
</feature>
<evidence type="ECO:0000313" key="7">
    <source>
        <dbReference type="EMBL" id="ODN03407.1"/>
    </source>
</evidence>
<keyword evidence="4" id="KW-1133">Transmembrane helix</keyword>
<gene>
    <name evidence="7" type="ORF">Ocin01_03271</name>
</gene>
<feature type="domain" description="EGF-like" evidence="5">
    <location>
        <begin position="5518"/>
        <end position="5555"/>
    </location>
</feature>
<comment type="caution">
    <text evidence="2">Lacks conserved residue(s) required for the propagation of feature annotation.</text>
</comment>
<feature type="disulfide bond" evidence="2">
    <location>
        <begin position="2375"/>
        <end position="2385"/>
    </location>
</feature>
<feature type="domain" description="EGF-like" evidence="5">
    <location>
        <begin position="2748"/>
        <end position="2787"/>
    </location>
</feature>
<feature type="disulfide bond" evidence="2">
    <location>
        <begin position="3804"/>
        <end position="3814"/>
    </location>
</feature>
<dbReference type="InterPro" id="IPR001507">
    <property type="entry name" value="ZP_dom"/>
</dbReference>
<feature type="domain" description="EGF-like" evidence="5">
    <location>
        <begin position="5413"/>
        <end position="5450"/>
    </location>
</feature>
<feature type="domain" description="EGF-like" evidence="5">
    <location>
        <begin position="2808"/>
        <end position="2845"/>
    </location>
</feature>
<keyword evidence="8" id="KW-1185">Reference proteome</keyword>
<feature type="domain" description="EGF-like" evidence="5">
    <location>
        <begin position="3741"/>
        <end position="3780"/>
    </location>
</feature>
<feature type="domain" description="EGF-like" evidence="5">
    <location>
        <begin position="631"/>
        <end position="668"/>
    </location>
</feature>
<feature type="domain" description="EGF-like" evidence="5">
    <location>
        <begin position="1556"/>
        <end position="1594"/>
    </location>
</feature>
<dbReference type="PANTHER" id="PTHR22963:SF39">
    <property type="entry name" value="DUMPY"/>
    <property type="match status" value="1"/>
</dbReference>
<evidence type="ECO:0000256" key="2">
    <source>
        <dbReference type="PROSITE-ProRule" id="PRU00076"/>
    </source>
</evidence>
<feature type="domain" description="EGF-like" evidence="5">
    <location>
        <begin position="5212"/>
        <end position="5250"/>
    </location>
</feature>
<feature type="domain" description="EGF-like" evidence="5">
    <location>
        <begin position="5675"/>
        <end position="5717"/>
    </location>
</feature>
<feature type="disulfide bond" evidence="2">
    <location>
        <begin position="5684"/>
        <end position="5701"/>
    </location>
</feature>
<feature type="domain" description="EGF-like" evidence="5">
    <location>
        <begin position="2912"/>
        <end position="2949"/>
    </location>
</feature>
<accession>A0A1D2NDU0</accession>
<feature type="domain" description="EGF-like" evidence="5">
    <location>
        <begin position="2639"/>
        <end position="2677"/>
    </location>
</feature>
<feature type="domain" description="EGF-like" evidence="5">
    <location>
        <begin position="1294"/>
        <end position="1332"/>
    </location>
</feature>
<dbReference type="InterPro" id="IPR000742">
    <property type="entry name" value="EGF"/>
</dbReference>
<feature type="disulfide bond" evidence="2">
    <location>
        <begin position="3481"/>
        <end position="3491"/>
    </location>
</feature>
<feature type="domain" description="EGF-like" evidence="5">
    <location>
        <begin position="572"/>
        <end position="610"/>
    </location>
</feature>
<feature type="domain" description="EGF-like" evidence="5">
    <location>
        <begin position="3478"/>
        <end position="3515"/>
    </location>
</feature>
<feature type="domain" description="EGF-like" evidence="5">
    <location>
        <begin position="4708"/>
        <end position="4747"/>
    </location>
</feature>
<feature type="domain" description="EGF-like" evidence="5">
    <location>
        <begin position="140"/>
        <end position="181"/>
    </location>
</feature>
<feature type="disulfide bond" evidence="2">
    <location>
        <begin position="394"/>
        <end position="403"/>
    </location>
</feature>
<dbReference type="Proteomes" id="UP000094527">
    <property type="component" value="Unassembled WGS sequence"/>
</dbReference>
<dbReference type="OrthoDB" id="4405280at2759"/>
<dbReference type="OMA" id="ACIKEDC"/>
<dbReference type="SMART" id="SM00274">
    <property type="entry name" value="FOLN"/>
    <property type="match status" value="31"/>
</dbReference>
<feature type="domain" description="EGF-like" evidence="5">
    <location>
        <begin position="4168"/>
        <end position="4206"/>
    </location>
</feature>
<feature type="disulfide bond" evidence="2">
    <location>
        <begin position="5521"/>
        <end position="5531"/>
    </location>
</feature>
<feature type="domain" description="EGF-like" evidence="5">
    <location>
        <begin position="2372"/>
        <end position="2409"/>
    </location>
</feature>
<feature type="domain" description="EGF-like" evidence="5">
    <location>
        <begin position="3127"/>
        <end position="3164"/>
    </location>
</feature>
<feature type="domain" description="EGF-like" evidence="5">
    <location>
        <begin position="2207"/>
        <end position="2245"/>
    </location>
</feature>
<organism evidence="7 8">
    <name type="scientific">Orchesella cincta</name>
    <name type="common">Springtail</name>
    <name type="synonym">Podura cincta</name>
    <dbReference type="NCBI Taxonomy" id="48709"/>
    <lineage>
        <taxon>Eukaryota</taxon>
        <taxon>Metazoa</taxon>
        <taxon>Ecdysozoa</taxon>
        <taxon>Arthropoda</taxon>
        <taxon>Hexapoda</taxon>
        <taxon>Collembola</taxon>
        <taxon>Entomobryomorpha</taxon>
        <taxon>Entomobryoidea</taxon>
        <taxon>Orchesellidae</taxon>
        <taxon>Orchesellinae</taxon>
        <taxon>Orchesella</taxon>
    </lineage>
</organism>
<feature type="disulfide bond" evidence="2">
    <location>
        <begin position="2915"/>
        <end position="2925"/>
    </location>
</feature>
<feature type="domain" description="EGF-like" evidence="5">
    <location>
        <begin position="2266"/>
        <end position="2304"/>
    </location>
</feature>
<feature type="domain" description="EGF-like" evidence="5">
    <location>
        <begin position="2958"/>
        <end position="2996"/>
    </location>
</feature>
<feature type="domain" description="EGF-like" evidence="5">
    <location>
        <begin position="3801"/>
        <end position="3835"/>
    </location>
</feature>
<evidence type="ECO:0000259" key="6">
    <source>
        <dbReference type="PROSITE" id="PS51034"/>
    </source>
</evidence>
<feature type="domain" description="EGF-like" evidence="5">
    <location>
        <begin position="259"/>
        <end position="298"/>
    </location>
</feature>
<feature type="domain" description="EGF-like" evidence="5">
    <location>
        <begin position="1449"/>
        <end position="1488"/>
    </location>
</feature>
<keyword evidence="4" id="KW-0812">Transmembrane</keyword>
<sequence length="7675" mass="824206">MPGYTGSPPNCKRAADACAVSACGPNTLCQMEPGGVVRCTCLDGYIESPNTLQGCVQKKNPCEPNPCGHGAVCDTTRNPPCYCPGGLYGNPYSNCTSPGVQLCRPGPCGPNADCYIQNGREICKCKYGFEGSAYDGCHPFIDPCVPSPCGPNTDCRNSNGRAVCTCKRAYKGHPISHSGCQPDCVKNEDCPDSKACINYQCVDPCPSACGIDAECKPQNHRPVCYCPYGLEGNPLSSLNSKSSFNQQLLCPSGKPEPSKKDPCSPSPCGANTNCKVYGGRPVCSCIQGYHGDPLIGCKPECVTNVDCSSDKECRNLKCVDPCPNMCGINAYCTATDHRAVCSCKKYHIGDPYTECLKAEYPPPRPPQLVDPCEPSPCGPNSECRARNGEAICSCHRGYFGNPCRPECMSDSECPSNKACISFKCSDPCVGVCGLNAICNVVQHRPVCSCPPSRFGDPFVSCERRPGSKPPPPPQQRPCNPYPCGDNTLCEEKGNVAVCKCKPNYFGNPGLGCRPECVLNSDCPTDKACSDYRCTDPCPGTCGVNAVCRTCKCLQGFEGNPFSVCTKYVPPEPTDPCQPNPCGPYSECRTLYDRPLCSCSRGYIGSPPNCRPECSVDSDCPIDKACRTQKCVDPCPGACGQNAQCSVRYHSAVCTCLPGFRGNPTTFCSRIPEEPPAPRDPCQPSPCGNNAECKNLNGRAVCSCLPGYFGAPPYCKPECTVSAECHLSRACIKYKCADPCSPSPCGQGADCQVIDHIPVCSCPKPGYEGDPLVRCHPIPAKPIKVDPCSTIECGLNAQCHVVNDRPVCKCVYPNEGDPYRACKTECLRHADCPSNKACSNYKCIDPCNSLCGINAVCTVYNHIPACSCMLFKEIQNYKAHICETLINISIFKVPQDIREIHSNIAIRNRSIYHLLHEIPVLQLLVGYTANAKMRMAMLSALVYLTTTEVHQTVGQNVLSTLTVLKTRVVPTRNAWIHVEQIHVLEMPFAKFATILPFAVVHQTTVETRSSFVRRFNEKLQHQLQHPTLASHLHADLSQNAEYSGTKLFALASPITLEVHPTVDLNALFTLTALLKKHVFVRSVSTPALELAASTVINHGPICFCDSGYEGDPFSSCKKIVVVVVEKNPCHPPPCGSNAVCTENNGGYTCTCLPEYYGDPHVACRPECVLNSDCASDKACVNQKCVNPCSTPGACGVHAECSVYNHVITCTCPEGYTGQPLSACYPTPKIPQPTAAPRDPCNPSPCGINGQCREQDGIPICSCKPDYFGTPPNCNPECVISSECPLDKTCVNMRCVDPCLNGPCAYNAVCRVLNHSPICSCKTGFQGDPFSSCEPIPVRIEEPKNPCVPNPCGPFSECKTVNEHAACSCLPTYIGSPPNCRPECFIDPDCPTDKACISQKCSDPCPGSCGFNAECRVVQHKSQCYCVTGYTGDPFQSCSPIPEPPPQIEDRRTPCSPNPCGTNAECIERNGAAACVCLPEYHGDPYSGCRPECVTNPDCPNDKACMRNKCADPCPGVCSYNANCKVYNHVPTCTCDEGFEGNPFTGCQQRPRTPEPVERDPCQPSPCGPYSQCRVQNGLAVCSCQAGYIGSPPRCRPECVTSSECPLDKACAQQKCVDPCQNGPCAPTAVCKVNNHSPICTCPPGHTGDPFNNCHLRVEAIPSTPVDPCSPSPCGPYAECKRINDQAACSCLSEYIGRPPNCRPECTIDSECPSDKACGNEKCRDPCPGACGSNTNCRAVSHRPQCHCIPGYEGDPYQACFLKPEPPRQLPPPDRLDPCNPSPCGTNAECRVRNGAGACICHPEYFGDPYVECRPECQLNADCPNDKACIQTKCKDPCPGVCGPNAECHVYNHHPTCQCLSGYSGQPLQGCQLIRIEAPRPTQPADPCHPSPCGPYSQCRNNNGIALCSCQPNYVGHPPNCRPECVTSSECALDKACVNMKCINPCEQAPCAPTATCRVVNHSPLCSCPQGTRGDPFAGCHEEARIPEPLRDPCDPSPCGPNSECRVINGQAACSCKVNYQGRPPNCRPECTINQDCPSDKACMSNRCENPCRGACGYNAECKVWNHQAQCYCLQGYTGDPFSGCHLIPEPPPEIKQEIIDPCNPSPCGANAQCRERSGAGACTCIDEYFGDPYTGCRPECVQNQDCSTNKACVRNKCADPCPGVCGYNAQCTTQQHVPTCSCVQGYVGDPFQGCREVERAPPIQPPVRRNPCHPSPCGPYSNCKEINEVAVCSCQPGYIGSPPQCRPECVTNSECPLDKACLRQKCEDPCLNGPCAPTAVCRTHNHSPLCSCPPEYTGNPFSGCSKVLKIEGPPPDPCQPSPCGPYSVCKVINGQGACSCQPGYIGSPPSCRPECTITPDCPSDKACIREKCEDPCPGACGYNAQCRVNNHNPQCYCSPGYTGDPFSGCSPIPPPPPQPVAVERLDPCNPSPCGANAVCKERGGAGACQCLPEYFGDPYTGCRPECVTNTDCPQDKACSNQKCRDPCPGVCGVNADCHVRSHVPNCVCYTNYIGDPFRGCHQPPPEPPPRQDRPRDPCQPSPCGPYSTCNNNNGVAVCACNPGYIGSPPSCRPECVSSSECPLDKACIQQKCVNPCPGPCAPSATCRVVNHSPICSCPQDQIGDPFVSCSPRPPQREEVPSNPCVPSPCGAYAECKVLNGVASCACNSGYIGSPPSCRPECVMHEECPNHLACMQQKCRDPCPGSCGANADCRVLNHNPQCHCRIGFRGDPFFGCEPIPPEPVAPVRDIVNPCQPSPCGDNARCSERNGAGSCTCLPEYFGDPYTGCRPECVLNQDCPSNKQCLRNKCADPCVGVCGSNAQCSALNHVANCNCLPGYSGDPFQYCTRIPERIEPPVSHPIPVTHPLVGQMPIAEIKTALPFAHAKRNISEVHQIADQNALPARDKICQNFKCVDPCPGPCAPNAVCRVVNHSPICSCPPEQTGDPFYSCRQMPRVPDPPRDPCNPNPCGNNAECRVVNGQGACSCRAGYIGSPPSCRPECVVHAECPSDKACANQKCVDPCPGTCGYNAQCRVYNHAPQCHCDPGHTGDPYQGCSVIRIEEPPRPVEVIDPCSPSPCGSNARCSVRAGAGACTCIEDYTGDPYSGCRPECVQNTDCPSDKACLQSKCKDPCRGVCGYNAVCSVRNHVPVCECLPGYTGQPFSGCHMIPPPPPERDIPQPPRDPCQPSPCGPYSQCRNMNGVATCSCQPGYIGAPPSCRPECVTNSECPSDKACSQQKCVDPCQAGPCAPSAKCQVINHSPICSCPSGYEGDPFYRCSIIVKAEPPPPSDPCVPSPCGNNAECRVLNGVASCSCRAGYIGAPPNCRPECVIDSDCPSDQACMREKCRNPCDGSCGVNAECRTLNHRPQCFCCKLNNFSTKHILLLLYNLTILTNLSLVSGYEGNPYVECTQPVRQPPPQPSNPCHPSPCGINAQCKERNGAGACSCIPEYFGDPYVACKPECTVNQDCDRSKACVNQKCKDPCPGVCGHNAECSVVNHHPTCTCIPGHTGDPFRACHPIPPPPAEPPRITDPCNPSPCGNYAQCRNNNGVAICSCNPGYIGSPPNCRPECVVNSDCILTKACVQQKCTDPCSPSPCGPNAHCKVINHSPICSCNSGFRGDPFGGCEREVVIEQPKGDPCTPSPCGPYAICRVIGGTGACSCEEGYIGRPPNCRPECVHNEECPSDKACRNQRCVDPCGSCGVNAECRVINHNPTCQCLPGYTGSPASACYLVERTTPRPTEAPRNPCDPSPCGLNAQCRVQNGAGSCTCKQGYFGDPYHECKLECEENSHCDTSKACIGYKCKDPCPGTCGLNAECRHIPVCTCPPGYTGNAFARCYPIPPEPPKPVERKDPCQPNPCGPYSQSRNTGDTCQCSCQAGYIGSPPTVVQSAWSAPNVVWTKPVKIKSVLIPVLEPVEGKVVNHSPLCSCPAGYTGDPFSHCYLAPTAPPPREIRDPCNPTPCGPYSECRAIGDRASCSCQPNYIGSPPNCRPECTSSSECPSHLACTNYKCVDPCPGSCGSNAQCNVVNHLPVCTCITGYTGNPFSACYPTPTEAPRQEPANPCHPSPCGSNAVCTERNGAGACTCQPGYFGDPYAGCRPECVVNQECSRDKACVNQKCVDPCPGVCGQNAQCDVVNHAPSCTCLPGYVGDPFYACRREEPPPPPPPQRQPRNPCEPSPCGPYSQCRASGEQAICTCLPNYIGSPPSCRPECVVNSECPLNRACTQMKCIDPCPGVCGSNARCDVRNHSPICTCPPDYTGDPFRGCYPNPPPPPEVKSTPRPLDPCLNNGPCGPNARCERVGDQAQCYCLEGYIGSPPNCRPECVTNSDCPSDKACSNYKCRDVCGPGICAPTANCQAVNHAAVCSCPTGTSGDPFYSCAPVQAPPPTRNDPCNPSPCGSGAYCRDVNGVGSCQCIEMYFGDPYTGCRPECTNDYDCPSNRACKNNKCVDPCPGVCGLNAQCEVRQHVPICTCFQGYQGNPFSACHRIPEPPPPQKERDPCVPSPCGPFSQARNAGSTCQCSCLPTYQGQPPNCRPECTVNSECPQDKACAQQKCTDPCLQNPCAPNAQCRVRNHSPICSCPSGMEGDPFIRCYPIVKEIPREPERDPCNPSPCGENAVCTRIGDRASCSCLPNYQGSPPFCRAECVVDSDCPSSLACRNMKCIDPCPGACGVNAECNALNHSPVCRCILNYVGNPLSYCHEPPPEIKEQPRDPCNPSPCGTNAVCQERNGAGACTCIPEHFGDPYVACKPECSINQDCDRTKACILAQEFVELMPIRRDPCEPSPCGPYSQCRSINDQAACSCLPTYIGTPPNCRPECTINPDCPLDKACKNLKCEDPCRGACGFNSDCKVVNHQAFCSCRSGFQGDPFSGCNRIPPPPPVPVQRQDPCQPDPCGPNADCTVAGDRAHCTCRPTYIGSPPNCRPECTANSDCPSHLACIRSKCADPCPGSCGSNAVCSVVNHSPVCTCLAGYIGDAFSYCYEEPKRVVEQPSDPCVPTPCGSNAVCHNRNNAGSCTCLPDYFGDPYAGCQPECVTNSDCPSHKACRRNKCEDPCPGVCGVNAVCRVVNHVPNCACIDGYEGNPFSACRLPPPPPPKPVIKTDPCQPSPCGPLTSQQPQRWRHLAKCSCLPTYTGSPPFCRPECTVNSDCPLSKACRNQKCVDPCPACGDNAQCRAISHSAICSCPSGFEGDPFIRCTRIPPPPIIPRPVVPQQSVNPCVPSPCGPNSECRPTGPTPTCTCRTGYIGSPPNCRPECISHDECSSIHACIQNKCGDPCRGACGFDAQCRVINHTPICTCLDGYEGDPFRGCSRVIIREPPPPRDPCPVAGSKHAVSRQGDPAIVQLPTTAPSCTLHDARPLKTPFIPISHGCITPSLCSLSNQETSIGAFWNGLPRPECVSNPECSTKLACIGNKCKDPCPGSCAPNAQCTVVNHSPVCTCPAGYTGDAFTHCRPEPPPERKNPCQPSPCGENAICTPNGDAGSCSCPPNYLGDPYVRCRPVCLVNSDCPSDRFCFQQIRCDDPCIGTCGVNAHCRAINHRAHCECIPGYTGNPFSHCNRIIVNIPTDPPVREPPRVVCGTNALTSTENGQTVCRCPPDYQGDPYVSCRPECVTDDECDRTKACVRYKCVNPCTSGVCGYQALCEVRNHRAICVCPNGLTGNPFSYCSEVRAPPTPEPIVDPCQPSPCGVNAQCSSRPGSKHATCTCPPHLQYGSPYIECKPECVLNSDCPNYLACVNQKCADPCPGSCGINALCRAVNHQAQCYCPSGMEGDARLRCSEPRQPPKPRPECEVDPDCPNDKACLRNKCQDPCLTTICAPNAECRAVNHRAVCSCREGETGDPYSRCYQLGCRSDSDCSYDQACINKDCVNPCLYDKCGVNAECRASAHRAQCYCPERFYGNPRIRCERPQCVTDEECPYYLACINEKCADPCKCAPEAKCTVFNHRPSCSCPPGTTGNPAVRCVEGEVVPEVKYECQVDGDCPSRQACIEHHCRDPCRYGKPCGHITQSPHDMPMFTRLFWKRLRSRLQANCTVDNECLQTEACVSQVCRDPCAIQNPCGTNGVVGLSGAIDPLCGGVPQGWAGNPQVRSECTSDSECPQDRQCLNEKCVDPCSYGTVCAPSAKCRAVAHRSQCYCPPGTQGNPVEACVTVGCQSNDDCAQDETCDSVNRVCRQVCTPGVCAPEAFCEGRNHLPICTCRTGTTGDPYVRCREEPRPTSTPLRECEEDANCRSHLTCVNGNCVDPCSTGSPCSPSQECRVLDTSPFRSVKQVNPVVNQMLTERCTQSKCVDACFLEACGTNAVCKSVNHQGICSCPPGYQGNPRIMCNVPKTPFQYECTSDYDCPLDQGCINRACVNPCTIEKCARNALCHVENHTPNCRCPQGQIGDPRVECRFPEPQSRKGLREYEQGSIHPSCCYLLYKKISLDYVSHHALDSILWITLLYSSCLLRFEANVPAITVGCTSNSDCDTDKACLNKACVDPCDCGPNAQCKVVNHYDSAAPRSCLSPATETLAPSHGLTAFPKSIAAKLRMSTWLRRRSIRCRTHQDCPFNRVCMSKKCVDPCIHENRCAPNAICIATNHAAVCRCPDHLPRGNPSSFCERQDVEVPPPECTQDFECARDLACIGDKCVNPCKEIAPCDSSAICKVINSVPVRTMMCVCPDNWAPNENGQCDLSNPHTTPSDSRQCADPRSCFCRDACDCGRNAQCFVQNHRAVCTCKEGHEGNPNIACYPVGCRSDSECDSNKACLKGECVNPCLLDQTCGSNADCFVPNHRAECKCRPGFRGNPYEACYVVGCRSDSECPSDKACINSDCQYPCLNRNPCAPSSSQCFNENHQAVCRCEPGYVGHPYFACDPEPKPECIVDSDCPSQLACIDDTCQNPCRVIHPCSSPAVCRVIDSAPVRTMICECPDGYVGGRNATCRPVVPLEPIGCRNDDECNADQACFYGICRNPCQCGPNADCKIVNHKPVCSCLDGYDGNPDVGCHAVGCRSNSECPTTHACLNRNCEPVCAPSPLPPCGVGATCHGIAHQAICQCPVGTRGDPFSSCITIGCQANEECPSDKACINGRCESPCAINDPCTTPSECRSDSECPSKLACINAQCKNPCEAGKPCGINAECRVLDTLPVRTMICECLPGYRGNAAVQCDLPPKCPTDKGYVLDERGNCNCPPGYAVDENEHCQPCPIDKGFRINENGRCICATDRNFVLDAQGNCICPEDQGYQVRNGVCEPIPPGCTADSDCPLDKFCYVGNGTCVNPCATKVCGTNAYCTPINHQAVCVCPPDWLGDPEKFCRRKPDDARTDFPQPEMVVNCLADGIQVDVFMPTTNNSDFNGLLYVKGHSKDPNCRKSVQYFAGPVDFKVKFGSCGLMHVDGEAGFILVIQKHPKLVTFNAQAYHIKCVYMTGEKTITLGFNVSMLTTAGTIANTGPPPTCVMRIVAASGGEINSAEIGESLMLRVEVQPSSIYGGFARQCVAKTMEGDGENEYLVTDDNGCATDPSIFGEWEIEPDSQTLLAHFNAFKFPSSSSIKFQCNVRVCFGRCQPVNCRGQNAFGRRKRQVFDDTDRSLSSQLSAYEGQLREEVTVQSNPILALERREDRLLNPTEAPQIQKEEVCVSMVGFIISLIITALLALVAVAVAVSCWLLAYRRRPKSEGPLPHPPEFPNPLFTTPEPLAEPSPDYLS</sequence>
<dbReference type="InterPro" id="IPR001881">
    <property type="entry name" value="EGF-like_Ca-bd_dom"/>
</dbReference>
<keyword evidence="2" id="KW-0245">EGF-like domain</keyword>
<feature type="domain" description="EGF-like" evidence="5">
    <location>
        <begin position="2533"/>
        <end position="2571"/>
    </location>
</feature>
<dbReference type="InterPro" id="IPR048407">
    <property type="entry name" value="Dumpy_DPY"/>
</dbReference>
<evidence type="ECO:0000256" key="3">
    <source>
        <dbReference type="SAM" id="MobiDB-lite"/>
    </source>
</evidence>